<evidence type="ECO:0000256" key="1">
    <source>
        <dbReference type="SAM" id="SignalP"/>
    </source>
</evidence>
<protein>
    <recommendedName>
        <fullName evidence="4">Outer membrane protein beta-barrel domain-containing protein</fullName>
    </recommendedName>
</protein>
<organism evidence="2 3">
    <name type="scientific">Arundinibacter roseus</name>
    <dbReference type="NCBI Taxonomy" id="2070510"/>
    <lineage>
        <taxon>Bacteria</taxon>
        <taxon>Pseudomonadati</taxon>
        <taxon>Bacteroidota</taxon>
        <taxon>Cytophagia</taxon>
        <taxon>Cytophagales</taxon>
        <taxon>Spirosomataceae</taxon>
        <taxon>Arundinibacter</taxon>
    </lineage>
</organism>
<dbReference type="Proteomes" id="UP000295706">
    <property type="component" value="Unassembled WGS sequence"/>
</dbReference>
<gene>
    <name evidence="2" type="ORF">EZE20_22405</name>
</gene>
<accession>A0A4R4JXM9</accession>
<evidence type="ECO:0008006" key="4">
    <source>
        <dbReference type="Google" id="ProtNLM"/>
    </source>
</evidence>
<comment type="caution">
    <text evidence="2">The sequence shown here is derived from an EMBL/GenBank/DDBJ whole genome shotgun (WGS) entry which is preliminary data.</text>
</comment>
<sequence length="209" mass="23887">MKKACITTFVILVICHTYSHAQIPDKFAFGIKAGLNYMDTRLAQRPKNQILYLTGVRGSDGYQAGVWASLPIRKWIFLDTDLEFSNLGQERYIPRTDTVVGRNRYHYLGLSTRLGATYRGAFVSLGPQINLQLNRNTFISEPVPVFWGLNARMGYQYRQIRAEVFYTKGLSHYDVNTENKELGRKILFFGKTVGFSLGWQLLGGKKDSR</sequence>
<reference evidence="2 3" key="1">
    <citation type="submission" date="2019-02" db="EMBL/GenBank/DDBJ databases">
        <title>Arundinibacter roseus gen. nov., sp. nov., a new member of the family Cytophagaceae.</title>
        <authorList>
            <person name="Szuroczki S."/>
            <person name="Khayer B."/>
            <person name="Sproer C."/>
            <person name="Toumi M."/>
            <person name="Szabo A."/>
            <person name="Felfoldi T."/>
            <person name="Schumann P."/>
            <person name="Toth E."/>
        </authorList>
    </citation>
    <scope>NUCLEOTIDE SEQUENCE [LARGE SCALE GENOMIC DNA]</scope>
    <source>
        <strain evidence="2 3">DMA-k-7a</strain>
    </source>
</reference>
<evidence type="ECO:0000313" key="2">
    <source>
        <dbReference type="EMBL" id="TDB59554.1"/>
    </source>
</evidence>
<evidence type="ECO:0000313" key="3">
    <source>
        <dbReference type="Proteomes" id="UP000295706"/>
    </source>
</evidence>
<dbReference type="EMBL" id="SMJU01000020">
    <property type="protein sequence ID" value="TDB59554.1"/>
    <property type="molecule type" value="Genomic_DNA"/>
</dbReference>
<proteinExistence type="predicted"/>
<dbReference type="OrthoDB" id="958307at2"/>
<keyword evidence="1" id="KW-0732">Signal</keyword>
<dbReference type="RefSeq" id="WP_132121967.1">
    <property type="nucleotide sequence ID" value="NZ_SMJU01000020.1"/>
</dbReference>
<feature type="chain" id="PRO_5020302002" description="Outer membrane protein beta-barrel domain-containing protein" evidence="1">
    <location>
        <begin position="22"/>
        <end position="209"/>
    </location>
</feature>
<feature type="signal peptide" evidence="1">
    <location>
        <begin position="1"/>
        <end position="21"/>
    </location>
</feature>
<name>A0A4R4JXM9_9BACT</name>
<keyword evidence="3" id="KW-1185">Reference proteome</keyword>
<dbReference type="AlphaFoldDB" id="A0A4R4JXM9"/>